<dbReference type="Proteomes" id="UP000830395">
    <property type="component" value="Chromosome 20"/>
</dbReference>
<keyword evidence="2" id="KW-1185">Reference proteome</keyword>
<gene>
    <name evidence="1" type="ORF">PDJAM_G00118580</name>
</gene>
<evidence type="ECO:0000313" key="2">
    <source>
        <dbReference type="Proteomes" id="UP000830395"/>
    </source>
</evidence>
<protein>
    <submittedName>
        <fullName evidence="1">Uncharacterized protein</fullName>
    </submittedName>
</protein>
<dbReference type="EMBL" id="CM040994">
    <property type="protein sequence ID" value="MCJ8744426.1"/>
    <property type="molecule type" value="Genomic_DNA"/>
</dbReference>
<comment type="caution">
    <text evidence="1">The sequence shown here is derived from an EMBL/GenBank/DDBJ whole genome shotgun (WGS) entry which is preliminary data.</text>
</comment>
<sequence length="98" mass="10877">MPYFWLEFSPVGDRSLLLGMVPHGRPEDHWDCWRWCCLGTVEMALDCSSLGLVSGVVERSCVEAGALHTHQLAYSELWHETGSARAPSLHASLGFTDC</sequence>
<proteinExistence type="predicted"/>
<name>A0ACC5Z8Q5_9TELE</name>
<evidence type="ECO:0000313" key="1">
    <source>
        <dbReference type="EMBL" id="MCJ8744426.1"/>
    </source>
</evidence>
<organism evidence="1 2">
    <name type="scientific">Pangasius djambal</name>
    <dbReference type="NCBI Taxonomy" id="1691987"/>
    <lineage>
        <taxon>Eukaryota</taxon>
        <taxon>Metazoa</taxon>
        <taxon>Chordata</taxon>
        <taxon>Craniata</taxon>
        <taxon>Vertebrata</taxon>
        <taxon>Euteleostomi</taxon>
        <taxon>Actinopterygii</taxon>
        <taxon>Neopterygii</taxon>
        <taxon>Teleostei</taxon>
        <taxon>Ostariophysi</taxon>
        <taxon>Siluriformes</taxon>
        <taxon>Pangasiidae</taxon>
        <taxon>Pangasius</taxon>
    </lineage>
</organism>
<accession>A0ACC5Z8Q5</accession>
<reference evidence="1" key="1">
    <citation type="submission" date="2020-02" db="EMBL/GenBank/DDBJ databases">
        <title>Genome sequencing of the panga catfish, Pangasius djambal.</title>
        <authorList>
            <person name="Wen M."/>
            <person name="Zahm M."/>
            <person name="Roques C."/>
            <person name="Cabau C."/>
            <person name="Klopp C."/>
            <person name="Donnadieu C."/>
            <person name="Jouanno E."/>
            <person name="Avarre J.-C."/>
            <person name="Campet M."/>
            <person name="Ha T."/>
            <person name="Dugue R."/>
            <person name="Lampietro C."/>
            <person name="Louis A."/>
            <person name="Herpin A."/>
            <person name="Echchiki A."/>
            <person name="Berthelot C."/>
            <person name="Parey E."/>
            <person name="Roest-Crollius H."/>
            <person name="Braasch I."/>
            <person name="Postlethwait J.H."/>
            <person name="Bobe J."/>
            <person name="Montfort J."/>
            <person name="Bouchez O."/>
            <person name="Begum T."/>
            <person name="Schartl M."/>
            <person name="Gustiano R."/>
            <person name="Guiguen Y."/>
        </authorList>
    </citation>
    <scope>NUCLEOTIDE SEQUENCE</scope>
    <source>
        <strain evidence="1">Pdj_M5554</strain>
    </source>
</reference>